<name>A0AAE3U491_9BACT</name>
<organism evidence="12 13">
    <name type="scientific">Xanthocytophaga flava</name>
    <dbReference type="NCBI Taxonomy" id="3048013"/>
    <lineage>
        <taxon>Bacteria</taxon>
        <taxon>Pseudomonadati</taxon>
        <taxon>Bacteroidota</taxon>
        <taxon>Cytophagia</taxon>
        <taxon>Cytophagales</taxon>
        <taxon>Rhodocytophagaceae</taxon>
        <taxon>Xanthocytophaga</taxon>
    </lineage>
</organism>
<gene>
    <name evidence="12" type="ORF">QNI16_03500</name>
</gene>
<keyword evidence="2 8" id="KW-0813">Transport</keyword>
<dbReference type="InterPro" id="IPR037066">
    <property type="entry name" value="Plug_dom_sf"/>
</dbReference>
<comment type="subcellular location">
    <subcellularLocation>
        <location evidence="1 8">Cell outer membrane</location>
        <topology evidence="1 8">Multi-pass membrane protein</topology>
    </subcellularLocation>
</comment>
<dbReference type="InterPro" id="IPR012910">
    <property type="entry name" value="Plug_dom"/>
</dbReference>
<evidence type="ECO:0000256" key="3">
    <source>
        <dbReference type="ARBA" id="ARBA00022452"/>
    </source>
</evidence>
<dbReference type="Gene3D" id="2.170.130.10">
    <property type="entry name" value="TonB-dependent receptor, plug domain"/>
    <property type="match status" value="1"/>
</dbReference>
<sequence length="1116" mass="123892">MMNLFTHFTRILFGVAGLCLCLTETIAQEMVSAHVVSMRTATQTTYRSLKSVLDELKSSKGIYYMFNSVYLKDKPVTVEYNKKDRIEAILSKVLTPSGLTFRKVGDIYVIIDEKEQKIDKVVQRQITKSAFVSSEQLEADIKRISGRMEMTPLVHVVAFTITGRVTSETDEPLPGVNVVLKETTVGAMTDNDGKFSLAIPDDQTNGTLVFSSIGYIREEVPINNRAVINLSLVPDLKTLNEVVVIGYGTQRKEEVTSAVASVKAAEFRQSGARNALDLVQGKVAGLTVTRSGTNPNSGVSLQIRGVNSLRGDQQPLVVIDGIPGGNLDLLQQDDIESIDVLKDGSAAAIYGTRANGGVILVTTKRGKAGPAQFDYSTYFRKEYVRNRPDFLNASEYRQKIAEGLRETDYGYSTDFYDLLINHSNLTQNHNLAMSGGSKNTTYRASIYYLDLQGVSKANGRTQYGGRVSLNQTGLNDRLTAQFNLATNFNRANLLGGGGWESSLTKNPTLSVYNPDGTYYFEQTSTNEVARLAQETSHRQQQTTSIDGKLSLDIIRGLRASIFGALQRDNMLDGEYRTLDSEFSLENDIYKGGGYASRYAYQSNSYTLEPTISYNRTINNFHSISAVGGYSYQYFVEENFWGDNYGFVNDIFEENNLGTGNQLSLGKAGLGSGKGDNKLIAFFGRVNYSYEDKYMLSLILRREGSSRFGANNKWGNFPAVSAGWNISKENFMKNISFLNSLKIRAGYGVTGNQGIPNYSSLVTLSGGGLYVFPDGQWRQTYGPDRNPNPNLRWEKKKELNLGIDFAVLNSRVSGSIDIYERRIEDLLDDYTSQLPPFIRENIFTNVGTISNKGIELALSATPIKNGDFSWVIDATASTGSNKMVSFSNEVFKAQFREYGSIGGYGALGNAVRTFEGGALGNFYGKRFAGFDENGKWLFYNRNGEKVPFSEINTGSNLETTDLAVIGNAIPKYYASLTNTLTYKNLSLRFFFRGRFKYDILNTMDISYGNQISKTNLLKNAFGKHAQINDTYQYSDYYLEKGGFVKLDEVTLSYTFKLKTPYIRNLRLYVTGSNLAVFTKYTGNDPDYVSDTGLGPGIDGRDMYPNTRSFLIGLNAGF</sequence>
<keyword evidence="7 8" id="KW-0998">Cell outer membrane</keyword>
<dbReference type="NCBIfam" id="TIGR04057">
    <property type="entry name" value="SusC_RagA_signa"/>
    <property type="match status" value="1"/>
</dbReference>
<dbReference type="Pfam" id="PF13715">
    <property type="entry name" value="CarbopepD_reg_2"/>
    <property type="match status" value="1"/>
</dbReference>
<keyword evidence="5 9" id="KW-0798">TonB box</keyword>
<evidence type="ECO:0000256" key="9">
    <source>
        <dbReference type="RuleBase" id="RU003357"/>
    </source>
</evidence>
<evidence type="ECO:0000256" key="8">
    <source>
        <dbReference type="PROSITE-ProRule" id="PRU01360"/>
    </source>
</evidence>
<evidence type="ECO:0000256" key="5">
    <source>
        <dbReference type="ARBA" id="ARBA00023077"/>
    </source>
</evidence>
<evidence type="ECO:0000256" key="2">
    <source>
        <dbReference type="ARBA" id="ARBA00022448"/>
    </source>
</evidence>
<dbReference type="SUPFAM" id="SSF49464">
    <property type="entry name" value="Carboxypeptidase regulatory domain-like"/>
    <property type="match status" value="1"/>
</dbReference>
<dbReference type="AlphaFoldDB" id="A0AAE3U491"/>
<evidence type="ECO:0000259" key="11">
    <source>
        <dbReference type="Pfam" id="PF07715"/>
    </source>
</evidence>
<dbReference type="InterPro" id="IPR023997">
    <property type="entry name" value="TonB-dep_OMP_SusC/RagA_CS"/>
</dbReference>
<dbReference type="RefSeq" id="WP_313975815.1">
    <property type="nucleotide sequence ID" value="NZ_JASJOS010000002.1"/>
</dbReference>
<dbReference type="SUPFAM" id="SSF56935">
    <property type="entry name" value="Porins"/>
    <property type="match status" value="1"/>
</dbReference>
<dbReference type="Pfam" id="PF07715">
    <property type="entry name" value="Plug"/>
    <property type="match status" value="1"/>
</dbReference>
<dbReference type="Proteomes" id="UP001241110">
    <property type="component" value="Unassembled WGS sequence"/>
</dbReference>
<proteinExistence type="inferred from homology"/>
<keyword evidence="4 8" id="KW-0812">Transmembrane</keyword>
<dbReference type="InterPro" id="IPR039426">
    <property type="entry name" value="TonB-dep_rcpt-like"/>
</dbReference>
<evidence type="ECO:0000256" key="4">
    <source>
        <dbReference type="ARBA" id="ARBA00022692"/>
    </source>
</evidence>
<dbReference type="InterPro" id="IPR023996">
    <property type="entry name" value="TonB-dep_OMP_SusC/RagA"/>
</dbReference>
<protein>
    <submittedName>
        <fullName evidence="12">SusC/RagA family TonB-linked outer membrane protein</fullName>
    </submittedName>
</protein>
<dbReference type="Gene3D" id="2.40.170.20">
    <property type="entry name" value="TonB-dependent receptor, beta-barrel domain"/>
    <property type="match status" value="1"/>
</dbReference>
<evidence type="ECO:0000256" key="1">
    <source>
        <dbReference type="ARBA" id="ARBA00004571"/>
    </source>
</evidence>
<dbReference type="InterPro" id="IPR008969">
    <property type="entry name" value="CarboxyPept-like_regulatory"/>
</dbReference>
<dbReference type="GO" id="GO:0009279">
    <property type="term" value="C:cell outer membrane"/>
    <property type="evidence" value="ECO:0007669"/>
    <property type="project" value="UniProtKB-SubCell"/>
</dbReference>
<dbReference type="InterPro" id="IPR036942">
    <property type="entry name" value="Beta-barrel_TonB_sf"/>
</dbReference>
<evidence type="ECO:0000256" key="6">
    <source>
        <dbReference type="ARBA" id="ARBA00023136"/>
    </source>
</evidence>
<evidence type="ECO:0000313" key="12">
    <source>
        <dbReference type="EMBL" id="MDJ1479534.1"/>
    </source>
</evidence>
<feature type="domain" description="TonB-dependent receptor-like beta-barrel" evidence="10">
    <location>
        <begin position="566"/>
        <end position="1073"/>
    </location>
</feature>
<keyword evidence="6 8" id="KW-0472">Membrane</keyword>
<dbReference type="InterPro" id="IPR000531">
    <property type="entry name" value="Beta-barrel_TonB"/>
</dbReference>
<dbReference type="NCBIfam" id="TIGR04056">
    <property type="entry name" value="OMP_RagA_SusC"/>
    <property type="match status" value="1"/>
</dbReference>
<dbReference type="Gene3D" id="2.60.40.1120">
    <property type="entry name" value="Carboxypeptidase-like, regulatory domain"/>
    <property type="match status" value="1"/>
</dbReference>
<evidence type="ECO:0000259" key="10">
    <source>
        <dbReference type="Pfam" id="PF00593"/>
    </source>
</evidence>
<feature type="domain" description="TonB-dependent receptor plug" evidence="11">
    <location>
        <begin position="252"/>
        <end position="358"/>
    </location>
</feature>
<comment type="caution">
    <text evidence="12">The sequence shown here is derived from an EMBL/GenBank/DDBJ whole genome shotgun (WGS) entry which is preliminary data.</text>
</comment>
<keyword evidence="3 8" id="KW-1134">Transmembrane beta strand</keyword>
<evidence type="ECO:0000256" key="7">
    <source>
        <dbReference type="ARBA" id="ARBA00023237"/>
    </source>
</evidence>
<evidence type="ECO:0000313" key="13">
    <source>
        <dbReference type="Proteomes" id="UP001241110"/>
    </source>
</evidence>
<dbReference type="PROSITE" id="PS52016">
    <property type="entry name" value="TONB_DEPENDENT_REC_3"/>
    <property type="match status" value="1"/>
</dbReference>
<comment type="similarity">
    <text evidence="8 9">Belongs to the TonB-dependent receptor family.</text>
</comment>
<dbReference type="EMBL" id="JASJOS010000002">
    <property type="protein sequence ID" value="MDJ1479534.1"/>
    <property type="molecule type" value="Genomic_DNA"/>
</dbReference>
<accession>A0AAE3U491</accession>
<dbReference type="Pfam" id="PF00593">
    <property type="entry name" value="TonB_dep_Rec_b-barrel"/>
    <property type="match status" value="1"/>
</dbReference>
<reference evidence="12" key="1">
    <citation type="submission" date="2023-05" db="EMBL/GenBank/DDBJ databases">
        <authorList>
            <person name="Zhang X."/>
        </authorList>
    </citation>
    <scope>NUCLEOTIDE SEQUENCE</scope>
    <source>
        <strain evidence="12">YF14B1</strain>
    </source>
</reference>